<evidence type="ECO:0000313" key="2">
    <source>
        <dbReference type="Proteomes" id="UP001234297"/>
    </source>
</evidence>
<organism evidence="1 2">
    <name type="scientific">Persea americana</name>
    <name type="common">Avocado</name>
    <dbReference type="NCBI Taxonomy" id="3435"/>
    <lineage>
        <taxon>Eukaryota</taxon>
        <taxon>Viridiplantae</taxon>
        <taxon>Streptophyta</taxon>
        <taxon>Embryophyta</taxon>
        <taxon>Tracheophyta</taxon>
        <taxon>Spermatophyta</taxon>
        <taxon>Magnoliopsida</taxon>
        <taxon>Magnoliidae</taxon>
        <taxon>Laurales</taxon>
        <taxon>Lauraceae</taxon>
        <taxon>Persea</taxon>
    </lineage>
</organism>
<keyword evidence="2" id="KW-1185">Reference proteome</keyword>
<proteinExistence type="predicted"/>
<sequence>MAPKKRKNVADCSSSSRFDAAMFPSLAKYEAYAELFANPVVGSERHIDESFKSTDEYGSIMARHWNFLYTFDIDEINEVDWGQLDAVRRIRGAINRRSLQQSEAHLTEGEDDDGDDEAAEGE</sequence>
<dbReference type="Proteomes" id="UP001234297">
    <property type="component" value="Chromosome 7"/>
</dbReference>
<comment type="caution">
    <text evidence="1">The sequence shown here is derived from an EMBL/GenBank/DDBJ whole genome shotgun (WGS) entry which is preliminary data.</text>
</comment>
<gene>
    <name evidence="1" type="ORF">MRB53_024029</name>
</gene>
<name>A0ACC2LBA7_PERAE</name>
<dbReference type="EMBL" id="CM056815">
    <property type="protein sequence ID" value="KAJ8630706.1"/>
    <property type="molecule type" value="Genomic_DNA"/>
</dbReference>
<evidence type="ECO:0000313" key="1">
    <source>
        <dbReference type="EMBL" id="KAJ8630706.1"/>
    </source>
</evidence>
<protein>
    <submittedName>
        <fullName evidence="1">Uncharacterized protein</fullName>
    </submittedName>
</protein>
<accession>A0ACC2LBA7</accession>
<reference evidence="1 2" key="1">
    <citation type="journal article" date="2022" name="Hortic Res">
        <title>A haplotype resolved chromosomal level avocado genome allows analysis of novel avocado genes.</title>
        <authorList>
            <person name="Nath O."/>
            <person name="Fletcher S.J."/>
            <person name="Hayward A."/>
            <person name="Shaw L.M."/>
            <person name="Masouleh A.K."/>
            <person name="Furtado A."/>
            <person name="Henry R.J."/>
            <person name="Mitter N."/>
        </authorList>
    </citation>
    <scope>NUCLEOTIDE SEQUENCE [LARGE SCALE GENOMIC DNA]</scope>
    <source>
        <strain evidence="2">cv. Hass</strain>
    </source>
</reference>